<dbReference type="EMBL" id="OX465080">
    <property type="protein sequence ID" value="CAI9280140.1"/>
    <property type="molecule type" value="Genomic_DNA"/>
</dbReference>
<evidence type="ECO:0000313" key="1">
    <source>
        <dbReference type="EMBL" id="CAI9280140.1"/>
    </source>
</evidence>
<evidence type="ECO:0000313" key="2">
    <source>
        <dbReference type="Proteomes" id="UP001177003"/>
    </source>
</evidence>
<proteinExistence type="predicted"/>
<sequence length="129" mass="14086">MSGNGCKDRGHSNNSFLAMWGIRGISPNSTNEPCYRTPLIPIDMPIVIGVVGSNNQGAISQQTGMGDPLVVIMDLRTIALRVQMQSQPFNAFSLPLIRRDEEKFADKKTPPHMYSSLLGEFGSPVVPVQ</sequence>
<accession>A0AA35YTZ2</accession>
<dbReference type="Proteomes" id="UP001177003">
    <property type="component" value="Chromosome 4"/>
</dbReference>
<protein>
    <submittedName>
        <fullName evidence="1">Uncharacterized protein</fullName>
    </submittedName>
</protein>
<reference evidence="1" key="1">
    <citation type="submission" date="2023-04" db="EMBL/GenBank/DDBJ databases">
        <authorList>
            <person name="Vijverberg K."/>
            <person name="Xiong W."/>
            <person name="Schranz E."/>
        </authorList>
    </citation>
    <scope>NUCLEOTIDE SEQUENCE</scope>
</reference>
<keyword evidence="2" id="KW-1185">Reference proteome</keyword>
<gene>
    <name evidence="1" type="ORF">LSALG_LOCUS19900</name>
</gene>
<dbReference type="AlphaFoldDB" id="A0AA35YTZ2"/>
<organism evidence="1 2">
    <name type="scientific">Lactuca saligna</name>
    <name type="common">Willowleaf lettuce</name>
    <dbReference type="NCBI Taxonomy" id="75948"/>
    <lineage>
        <taxon>Eukaryota</taxon>
        <taxon>Viridiplantae</taxon>
        <taxon>Streptophyta</taxon>
        <taxon>Embryophyta</taxon>
        <taxon>Tracheophyta</taxon>
        <taxon>Spermatophyta</taxon>
        <taxon>Magnoliopsida</taxon>
        <taxon>eudicotyledons</taxon>
        <taxon>Gunneridae</taxon>
        <taxon>Pentapetalae</taxon>
        <taxon>asterids</taxon>
        <taxon>campanulids</taxon>
        <taxon>Asterales</taxon>
        <taxon>Asteraceae</taxon>
        <taxon>Cichorioideae</taxon>
        <taxon>Cichorieae</taxon>
        <taxon>Lactucinae</taxon>
        <taxon>Lactuca</taxon>
    </lineage>
</organism>
<name>A0AA35YTZ2_LACSI</name>